<reference evidence="2" key="1">
    <citation type="submission" date="2021-06" db="EMBL/GenBank/DDBJ databases">
        <authorList>
            <person name="Hodson N. C."/>
            <person name="Mongue J. A."/>
            <person name="Jaron S. K."/>
        </authorList>
    </citation>
    <scope>NUCLEOTIDE SEQUENCE</scope>
</reference>
<dbReference type="EMBL" id="CAJVCH010160904">
    <property type="protein sequence ID" value="CAG7728263.1"/>
    <property type="molecule type" value="Genomic_DNA"/>
</dbReference>
<dbReference type="InterPro" id="IPR041589">
    <property type="entry name" value="DNAH3_AAA_lid_1"/>
</dbReference>
<dbReference type="PANTHER" id="PTHR46532:SF11">
    <property type="entry name" value="DYNEIN AXONEMAL HEAVY CHAIN 12"/>
    <property type="match status" value="1"/>
</dbReference>
<keyword evidence="3" id="KW-1185">Reference proteome</keyword>
<dbReference type="GO" id="GO:0005858">
    <property type="term" value="C:axonemal dynein complex"/>
    <property type="evidence" value="ECO:0007669"/>
    <property type="project" value="TreeGrafter"/>
</dbReference>
<organism evidence="2 3">
    <name type="scientific">Allacma fusca</name>
    <dbReference type="NCBI Taxonomy" id="39272"/>
    <lineage>
        <taxon>Eukaryota</taxon>
        <taxon>Metazoa</taxon>
        <taxon>Ecdysozoa</taxon>
        <taxon>Arthropoda</taxon>
        <taxon>Hexapoda</taxon>
        <taxon>Collembola</taxon>
        <taxon>Symphypleona</taxon>
        <taxon>Sminthuridae</taxon>
        <taxon>Allacma</taxon>
    </lineage>
</organism>
<name>A0A8J2K2B5_9HEXA</name>
<evidence type="ECO:0000313" key="2">
    <source>
        <dbReference type="EMBL" id="CAG7728263.1"/>
    </source>
</evidence>
<gene>
    <name evidence="2" type="ORF">AFUS01_LOCUS17056</name>
</gene>
<dbReference type="OrthoDB" id="447173at2759"/>
<feature type="domain" description="Dynein heavy chain 3 AAA+ lid" evidence="1">
    <location>
        <begin position="60"/>
        <end position="93"/>
    </location>
</feature>
<dbReference type="PANTHER" id="PTHR46532">
    <property type="entry name" value="MALE FERTILITY FACTOR KL5"/>
    <property type="match status" value="1"/>
</dbReference>
<evidence type="ECO:0000259" key="1">
    <source>
        <dbReference type="Pfam" id="PF17857"/>
    </source>
</evidence>
<comment type="caution">
    <text evidence="2">The sequence shown here is derived from an EMBL/GenBank/DDBJ whole genome shotgun (WGS) entry which is preliminary data.</text>
</comment>
<protein>
    <recommendedName>
        <fullName evidence="1">Dynein heavy chain 3 AAA+ lid domain-containing protein</fullName>
    </recommendedName>
</protein>
<dbReference type="Proteomes" id="UP000708208">
    <property type="component" value="Unassembled WGS sequence"/>
</dbReference>
<dbReference type="InterPro" id="IPR026983">
    <property type="entry name" value="DHC"/>
</dbReference>
<accession>A0A8J2K2B5</accession>
<proteinExistence type="predicted"/>
<dbReference type="Pfam" id="PF17857">
    <property type="entry name" value="AAA_lid_1"/>
    <property type="match status" value="1"/>
</dbReference>
<dbReference type="GO" id="GO:0051959">
    <property type="term" value="F:dynein light intermediate chain binding"/>
    <property type="evidence" value="ECO:0007669"/>
    <property type="project" value="InterPro"/>
</dbReference>
<dbReference type="GO" id="GO:0007018">
    <property type="term" value="P:microtubule-based movement"/>
    <property type="evidence" value="ECO:0007669"/>
    <property type="project" value="InterPro"/>
</dbReference>
<sequence length="99" mass="11183">MNPTAGSFTINLRIQRHFAVFSLGFPGQDSLKTIYKTNLQQHLVLHLPLQNPLHKMSSGIVNAALALHTKVVQSFLPTATKFHYFFNLRDLQHFPGSLI</sequence>
<dbReference type="GO" id="GO:0045505">
    <property type="term" value="F:dynein intermediate chain binding"/>
    <property type="evidence" value="ECO:0007669"/>
    <property type="project" value="InterPro"/>
</dbReference>
<dbReference type="AlphaFoldDB" id="A0A8J2K2B5"/>
<evidence type="ECO:0000313" key="3">
    <source>
        <dbReference type="Proteomes" id="UP000708208"/>
    </source>
</evidence>